<dbReference type="OrthoDB" id="2736351at2"/>
<accession>A0A0N1J099</accession>
<dbReference type="Proteomes" id="UP000037977">
    <property type="component" value="Unassembled WGS sequence"/>
</dbReference>
<keyword evidence="2" id="KW-1185">Reference proteome</keyword>
<sequence>MIILSFTFILVACTNENIDKEHLVYIEDLGWTIESFHSSEQIIIGDIPPEILKLDRAANITFMEQYIGKELTVTNYQLNEKDLEGKNYTAYIYEYEGEIVGSKGVSSAYSGIFNLADKKGVEESNEELQKKAKELYGKQHD</sequence>
<dbReference type="PATRIC" id="fig|33935.3.peg.590"/>
<dbReference type="AlphaFoldDB" id="A0A0N1J099"/>
<evidence type="ECO:0000313" key="2">
    <source>
        <dbReference type="Proteomes" id="UP000037977"/>
    </source>
</evidence>
<evidence type="ECO:0000313" key="1">
    <source>
        <dbReference type="EMBL" id="KOY82841.1"/>
    </source>
</evidence>
<dbReference type="RefSeq" id="WP_053994080.1">
    <property type="nucleotide sequence ID" value="NZ_CP065643.1"/>
</dbReference>
<reference evidence="1 2" key="1">
    <citation type="submission" date="2015-07" db="EMBL/GenBank/DDBJ databases">
        <title>Genome sequencing project for genomic taxonomy and phylogenomics of Bacillus-like bacteria.</title>
        <authorList>
            <person name="Liu B."/>
            <person name="Wang J."/>
            <person name="Zhu Y."/>
            <person name="Liu G."/>
            <person name="Chen Q."/>
            <person name="Chen Z."/>
            <person name="Che J."/>
            <person name="Ge C."/>
            <person name="Shi H."/>
            <person name="Pan Z."/>
            <person name="Liu X."/>
        </authorList>
    </citation>
    <scope>NUCLEOTIDE SEQUENCE [LARGE SCALE GENOMIC DNA]</scope>
    <source>
        <strain evidence="1 2">DSM 54</strain>
    </source>
</reference>
<protein>
    <recommendedName>
        <fullName evidence="3">DUF4830 domain-containing protein</fullName>
    </recommendedName>
</protein>
<dbReference type="EMBL" id="LGCI01000005">
    <property type="protein sequence ID" value="KOY82841.1"/>
    <property type="molecule type" value="Genomic_DNA"/>
</dbReference>
<name>A0A0N1J099_9BACI</name>
<organism evidence="1 2">
    <name type="scientific">Lysinibacillus macroides</name>
    <dbReference type="NCBI Taxonomy" id="33935"/>
    <lineage>
        <taxon>Bacteria</taxon>
        <taxon>Bacillati</taxon>
        <taxon>Bacillota</taxon>
        <taxon>Bacilli</taxon>
        <taxon>Bacillales</taxon>
        <taxon>Bacillaceae</taxon>
        <taxon>Lysinibacillus</taxon>
    </lineage>
</organism>
<gene>
    <name evidence="1" type="ORF">ADM90_05835</name>
</gene>
<proteinExistence type="predicted"/>
<comment type="caution">
    <text evidence="1">The sequence shown here is derived from an EMBL/GenBank/DDBJ whole genome shotgun (WGS) entry which is preliminary data.</text>
</comment>
<evidence type="ECO:0008006" key="3">
    <source>
        <dbReference type="Google" id="ProtNLM"/>
    </source>
</evidence>